<dbReference type="RefSeq" id="WP_168739586.1">
    <property type="nucleotide sequence ID" value="NZ_JABAHZ010000003.1"/>
</dbReference>
<feature type="chain" id="PRO_5032537998" evidence="1">
    <location>
        <begin position="23"/>
        <end position="657"/>
    </location>
</feature>
<dbReference type="Pfam" id="PF12969">
    <property type="entry name" value="DUF3857"/>
    <property type="match status" value="1"/>
</dbReference>
<keyword evidence="4" id="KW-1185">Reference proteome</keyword>
<dbReference type="Proteomes" id="UP000552864">
    <property type="component" value="Unassembled WGS sequence"/>
</dbReference>
<accession>A0A847SMG8</accession>
<dbReference type="EMBL" id="JABAHZ010000003">
    <property type="protein sequence ID" value="NLR80027.1"/>
    <property type="molecule type" value="Genomic_DNA"/>
</dbReference>
<evidence type="ECO:0000313" key="3">
    <source>
        <dbReference type="EMBL" id="NLR80027.1"/>
    </source>
</evidence>
<name>A0A847SMG8_9BACT</name>
<evidence type="ECO:0000256" key="1">
    <source>
        <dbReference type="SAM" id="SignalP"/>
    </source>
</evidence>
<evidence type="ECO:0000313" key="4">
    <source>
        <dbReference type="Proteomes" id="UP000552864"/>
    </source>
</evidence>
<dbReference type="Gene3D" id="2.60.40.3140">
    <property type="match status" value="1"/>
</dbReference>
<evidence type="ECO:0000259" key="2">
    <source>
        <dbReference type="Pfam" id="PF12969"/>
    </source>
</evidence>
<sequence>MKKWVLLLAVAGIAILPTYIQAQVNSYFPEIWKEKPQLHTVPATNEPYAVIDYRIVRDFNVSAGDRAAGCTQYKTIYKIVKINTQAGADSLTQLIMDFEANETLRGLHLRALHPNGAIADLADQVRMIHLSDDRSAVVVTQLALQPGSEIEYELNLKVGFSYAGSDFLQSSLPCNHISFTLVAPKGMSFKLKTTQGLPPISDSTGADSKHYYWLNVPHMPALKNNDLYYMLPQLQRVDFALHQAIYGKDTSRMTWQQFGEDNYIPFVAVSKAEYKQLEKEIQKWPFTQQRMPATQMIYLVEQYVKSNIKLVPPEETGETVDLISILRNRRAEKAGFTRLLNAVYYVLNIPTQILFTSSRDSLLIDSQLVVRQLPSNVLLYFPTVQQALAPTEMNTRFPCYPAIWANIPAIRCRDTLVGQESKVLTDIITTPQPPYTLSNITTDATLTSFADAEWTVKQSFGGYPAENIKTAFTINGGSTEGKFKIYNAILPFQPGVRKPTAVTTENEIFNGCMLDKPVLVNSTLRTPSLIENKNNEIHLFLGQLLGGTVPVDLTMPEGNLPVQITFPYYQEKRVHITLPAGYKVANKAAFQADISDTGTQPALGLKMRCEQDGNQLNIFVLEWYRQTDFTGNNKQLFSQLVHKVHALQQQHLVLIKE</sequence>
<keyword evidence="1" id="KW-0732">Signal</keyword>
<feature type="domain" description="DUF3857" evidence="2">
    <location>
        <begin position="72"/>
        <end position="213"/>
    </location>
</feature>
<protein>
    <submittedName>
        <fullName evidence="3">DUF3857 domain-containing protein</fullName>
    </submittedName>
</protein>
<dbReference type="AlphaFoldDB" id="A0A847SMG8"/>
<reference evidence="3 4" key="1">
    <citation type="submission" date="2020-04" db="EMBL/GenBank/DDBJ databases">
        <authorList>
            <person name="Yin C."/>
        </authorList>
    </citation>
    <scope>NUCLEOTIDE SEQUENCE [LARGE SCALE GENOMIC DNA]</scope>
    <source>
        <strain evidence="3 4">Ak56</strain>
    </source>
</reference>
<dbReference type="InterPro" id="IPR024618">
    <property type="entry name" value="DUF3857"/>
</dbReference>
<proteinExistence type="predicted"/>
<feature type="signal peptide" evidence="1">
    <location>
        <begin position="1"/>
        <end position="22"/>
    </location>
</feature>
<comment type="caution">
    <text evidence="3">The sequence shown here is derived from an EMBL/GenBank/DDBJ whole genome shotgun (WGS) entry which is preliminary data.</text>
</comment>
<gene>
    <name evidence="3" type="ORF">HGH91_15430</name>
</gene>
<organism evidence="3 4">
    <name type="scientific">Chitinophaga eiseniae</name>
    <dbReference type="NCBI Taxonomy" id="634771"/>
    <lineage>
        <taxon>Bacteria</taxon>
        <taxon>Pseudomonadati</taxon>
        <taxon>Bacteroidota</taxon>
        <taxon>Chitinophagia</taxon>
        <taxon>Chitinophagales</taxon>
        <taxon>Chitinophagaceae</taxon>
        <taxon>Chitinophaga</taxon>
    </lineage>
</organism>